<proteinExistence type="predicted"/>
<gene>
    <name evidence="1" type="ORF">AVDCRST_MAG92-119</name>
</gene>
<protein>
    <submittedName>
        <fullName evidence="1">Uncharacterized protein</fullName>
    </submittedName>
</protein>
<organism evidence="1">
    <name type="scientific">uncultured Coleofasciculus sp</name>
    <dbReference type="NCBI Taxonomy" id="1267456"/>
    <lineage>
        <taxon>Bacteria</taxon>
        <taxon>Bacillati</taxon>
        <taxon>Cyanobacteriota</taxon>
        <taxon>Cyanophyceae</taxon>
        <taxon>Coleofasciculales</taxon>
        <taxon>Coleofasciculaceae</taxon>
        <taxon>Coleofasciculus</taxon>
        <taxon>environmental samples</taxon>
    </lineage>
</organism>
<sequence>MTPFEQGLSGDGKMSINHKDSLPYHLLHFLRQNFLEALSVANII</sequence>
<dbReference type="EMBL" id="CADCTM010000018">
    <property type="protein sequence ID" value="CAA9211606.1"/>
    <property type="molecule type" value="Genomic_DNA"/>
</dbReference>
<accession>A0A6J4H2X0</accession>
<evidence type="ECO:0000313" key="1">
    <source>
        <dbReference type="EMBL" id="CAA9211606.1"/>
    </source>
</evidence>
<name>A0A6J4H2X0_9CYAN</name>
<reference evidence="1" key="1">
    <citation type="submission" date="2020-02" db="EMBL/GenBank/DDBJ databases">
        <authorList>
            <person name="Meier V. D."/>
        </authorList>
    </citation>
    <scope>NUCLEOTIDE SEQUENCE</scope>
    <source>
        <strain evidence="1">AVDCRST_MAG92</strain>
    </source>
</reference>
<dbReference type="AlphaFoldDB" id="A0A6J4H2X0"/>